<accession>A0A0K9NNT4</accession>
<dbReference type="EMBL" id="LFYR01001935">
    <property type="protein sequence ID" value="KMZ58444.1"/>
    <property type="molecule type" value="Genomic_DNA"/>
</dbReference>
<organism evidence="3 4">
    <name type="scientific">Zostera marina</name>
    <name type="common">Eelgrass</name>
    <dbReference type="NCBI Taxonomy" id="29655"/>
    <lineage>
        <taxon>Eukaryota</taxon>
        <taxon>Viridiplantae</taxon>
        <taxon>Streptophyta</taxon>
        <taxon>Embryophyta</taxon>
        <taxon>Tracheophyta</taxon>
        <taxon>Spermatophyta</taxon>
        <taxon>Magnoliopsida</taxon>
        <taxon>Liliopsida</taxon>
        <taxon>Zosteraceae</taxon>
        <taxon>Zostera</taxon>
    </lineage>
</organism>
<keyword evidence="4" id="KW-1185">Reference proteome</keyword>
<keyword evidence="1" id="KW-0472">Membrane</keyword>
<dbReference type="Proteomes" id="UP000036987">
    <property type="component" value="Unassembled WGS sequence"/>
</dbReference>
<protein>
    <recommendedName>
        <fullName evidence="2">DUF4094 domain-containing protein</fullName>
    </recommendedName>
</protein>
<dbReference type="Pfam" id="PF13334">
    <property type="entry name" value="DUF4094"/>
    <property type="match status" value="1"/>
</dbReference>
<feature type="transmembrane region" description="Helical" evidence="1">
    <location>
        <begin position="44"/>
        <end position="65"/>
    </location>
</feature>
<evidence type="ECO:0000313" key="3">
    <source>
        <dbReference type="EMBL" id="KMZ58444.1"/>
    </source>
</evidence>
<evidence type="ECO:0000313" key="4">
    <source>
        <dbReference type="Proteomes" id="UP000036987"/>
    </source>
</evidence>
<feature type="domain" description="DUF4094" evidence="2">
    <location>
        <begin position="48"/>
        <end position="123"/>
    </location>
</feature>
<reference evidence="4" key="1">
    <citation type="journal article" date="2016" name="Nature">
        <title>The genome of the seagrass Zostera marina reveals angiosperm adaptation to the sea.</title>
        <authorList>
            <person name="Olsen J.L."/>
            <person name="Rouze P."/>
            <person name="Verhelst B."/>
            <person name="Lin Y.-C."/>
            <person name="Bayer T."/>
            <person name="Collen J."/>
            <person name="Dattolo E."/>
            <person name="De Paoli E."/>
            <person name="Dittami S."/>
            <person name="Maumus F."/>
            <person name="Michel G."/>
            <person name="Kersting A."/>
            <person name="Lauritano C."/>
            <person name="Lohaus R."/>
            <person name="Toepel M."/>
            <person name="Tonon T."/>
            <person name="Vanneste K."/>
            <person name="Amirebrahimi M."/>
            <person name="Brakel J."/>
            <person name="Bostroem C."/>
            <person name="Chovatia M."/>
            <person name="Grimwood J."/>
            <person name="Jenkins J.W."/>
            <person name="Jueterbock A."/>
            <person name="Mraz A."/>
            <person name="Stam W.T."/>
            <person name="Tice H."/>
            <person name="Bornberg-Bauer E."/>
            <person name="Green P.J."/>
            <person name="Pearson G.A."/>
            <person name="Procaccini G."/>
            <person name="Duarte C.M."/>
            <person name="Schmutz J."/>
            <person name="Reusch T.B.H."/>
            <person name="Van de Peer Y."/>
        </authorList>
    </citation>
    <scope>NUCLEOTIDE SEQUENCE [LARGE SCALE GENOMIC DNA]</scope>
    <source>
        <strain evidence="4">cv. Finnish</strain>
    </source>
</reference>
<comment type="caution">
    <text evidence="3">The sequence shown here is derived from an EMBL/GenBank/DDBJ whole genome shotgun (WGS) entry which is preliminary data.</text>
</comment>
<gene>
    <name evidence="3" type="ORF">ZOSMA_773G00010</name>
</gene>
<dbReference type="AlphaFoldDB" id="A0A0K9NNT4"/>
<dbReference type="OrthoDB" id="1158011at2759"/>
<proteinExistence type="predicted"/>
<dbReference type="UniPathway" id="UPA00378"/>
<evidence type="ECO:0000259" key="2">
    <source>
        <dbReference type="Pfam" id="PF13334"/>
    </source>
</evidence>
<dbReference type="InterPro" id="IPR025298">
    <property type="entry name" value="DUF4094"/>
</dbReference>
<sequence>MDHSLQQNRKQPIRDTLAMAMMNDRRWKSGSNSKPSSLHGGSGGSARVTSLIMGFLSCIAWLYIAGRLWQDTENRILLSSLLHKNANQKPKILTLEDKLTNLKCKDVSKRIVDAEMDLTLANAEMVNLFDISMDDWMIWKL</sequence>
<keyword evidence="1" id="KW-1133">Transmembrane helix</keyword>
<evidence type="ECO:0000256" key="1">
    <source>
        <dbReference type="SAM" id="Phobius"/>
    </source>
</evidence>
<name>A0A0K9NNT4_ZOSMR</name>
<keyword evidence="1" id="KW-0812">Transmembrane</keyword>